<organism evidence="3 4">
    <name type="scientific">Plectus sambesii</name>
    <dbReference type="NCBI Taxonomy" id="2011161"/>
    <lineage>
        <taxon>Eukaryota</taxon>
        <taxon>Metazoa</taxon>
        <taxon>Ecdysozoa</taxon>
        <taxon>Nematoda</taxon>
        <taxon>Chromadorea</taxon>
        <taxon>Plectida</taxon>
        <taxon>Plectina</taxon>
        <taxon>Plectoidea</taxon>
        <taxon>Plectidae</taxon>
        <taxon>Plectus</taxon>
    </lineage>
</organism>
<reference evidence="4" key="1">
    <citation type="submission" date="2022-11" db="UniProtKB">
        <authorList>
            <consortium name="WormBaseParasite"/>
        </authorList>
    </citation>
    <scope>IDENTIFICATION</scope>
</reference>
<sequence length="4035" mass="450245">MSCETCSGLRLELDSRERQFEELRSKFAKQKLQSKAKVAQVRHELAKLAEDGGPDSNASLLMRLEEANDRLRRFETEADDLRAQLLAKDTQIADHVIRIKILEQQTTAPSKNADSVETPNNVPSRAPKIEKNNDADVQKILAQLVYKDTRILELNNTILDKDRQVLDLQELCREQREVAHSKAMAVQILQDRIKQFEMRETKESATETSELFISTSTRGDLPPFYNGFPSTSSDAKVTSPGRAIVVISPGHERGSPPPVDPSEDRSSVTTDTGLGATGAGVVPDLVDFRDRTPPPADKKADKKNKKKRVTFDLTPQNENADGASRRVRELEDQLQNAEATLIDLTGENDELRTTIAELESLLAHDQHSEDAAASSAKLHDAQIEQLHKELDEAKRDGKNQILKAKAAAQSRIKDLEERMATIESDHREETDRLHADVETVESARSWALEENARLIEELNGYKTKYTSLREDNDVLNAENAQQKESLSAQEKVIEELSDDLIAAQRTADALLEQKQAVLDDVDRLKEALEAQEELIETLDGDVEVYQQQIEMLRDSLGELKGQREEANRAETSRVETRNRLKGKAYETKLRALEQEKEQLNRESTSHKLKSKAFDAKIRSIEKRNSELQRSAEDATAECDSLRAELEAAQKEVAQLTADAQTKAAENESLRARLDEINASYESGEKSVQVLTDEKAEIETELQGLWERERKLKAQLADGEQTQRQLQKERADFRAQCKELIQSETALTEKLTSLVDEHDKLRAEHAKLKDRSDVLESGATSECRHLADELQKLRGHFESIERERLSLEQEVAHLRVANADLTDDVKTSRAQFTAGQTSAEETIAQLTAAVDKWRRACENEQAAVADLQATNALLRTQFDDKCGEVERLTVALEEWRTACANEQAAVADLQANNALLRTQFDDKCGEVEKLTVVVGEWRTACEKEQAAVADLQATNALLRSQLDDKCGEVEKLTVALEEWRTACEKEQAAVADAQAANALLRSQLDDKCGEVDALKAGGDELRAQLENLGRYAEQLRTAVDHASNSGAGNADAVAVLTQQLGDARIRDDALLAHIAVLEAHLTEKARQTDDAHASLQQTAAQLEEAKNSLAQLQQRLDGNSGVERAYAELQAQLNVVNAAKAAAENASADANAQLHAKHDEIAFLRNELQQVSDARMAAENTVHAVREDLRIKEEEIAYLRREVIQQTHSQKAVSDREEQSVKVEEAMQQRSAGDAALTELQQILTECQSQLVVVSQQKVAAEEVVQSKNDEIAFLRNELEQVIDAKAAAEKTAKAVRDDLRIKEEEIAFLRREVVKDSSQKEVDGWEEQSFEVGESTQQRPADDAALSDLQSQLVTISQQKVVAEEVVQAKDDEIAFLQNELEQVNDAKVAGEKTMIALRDDLRVKEEELAFLRREVVQQAHSQNAADGWDDQSFEVGESTQQRPADDAALTELQSQLVAVSQQKVAAEKVVQSKDDEIAFLQNELEQVNDAKVAAEKTTLALRDDLRIKEEELAFLRREVVQNSSQDTGDGWDDPSFEVGEPTQQRPADDAAVVELTQTLTECQSQLVTVSQQKEAAEKAVQSKDDEITFLQTELEQVNDAKVAAEKTVLAVRNDLRAKEEEVVLLRSELDQVHSRHTSIERRSPSKTHESEQHQQQQSASTTTIAELQRSLAEVESQLVVALEEKAAAEKLLQSKDEEVTFLREELEQSKAENDEVEQWGRSETHELESQLSTVTGTVTELRATIDAKERDLHAAKDQLRKIKAAAKALQQERENHRGELAARDEKLSALSNLLNEKSAELAMTMDHNAAILSEHQSTINALRSRAEDLENNLALKESRVAQLQVELNGASRRFQDETHRRAEVAAVEPGDLQGHLDLAEEQLATVKRDLQTAADERDKLAKDRQSLCQEIMDLNDRAAKTDGQLEAQSIVIDGLNQSIEALITENEELKNSLSAAESHQVVELQSVQHVQKTDSDAMHDDSRSYDPDQITAMQRKTTSLEEENQLLRQCLNEAKQAGLENADRVFELEALTASQQTAVDSLKAEVWALESKLEEAVKARDAALRSLELVQADLAVATDELNGAKEMERELNQSLDVKNRELAARQDELEGQMRLVERARQSLGSAENELNVAQLERNRLVEETDALREELTQARAVEQQHADVVGQKTQLEGAYQELATYYSQLQVAYSAIYQKMEDVGKTERTDAETGTDEAGEDVEALMSVVDELKTQLTALESELIAAENDNRMQKSRCHSLHNALQSVKAEVAAFNIFFVAEKANLLDSVGQLGLAVVEPLTRVQQKATTVLEAVKRQDDAVSDLQTRLRDSEAAVVRLQSSLADSEQAGEESRTKFEAQLRDSLDEMQRVGELTASMQQRITEAEEQIASLNESLSVAAHEAQEMQLAHERQSADRNALQEQLTEAHNTVESLTASLEIALQKVALAETEAVSRLQEMSSWSQHEVRSLQTEVAILAADLTTRTADNDGLFRANAELARNGKEVQDQLDLLTERLQVLSEENDALLRANAELSKTSKEAQEQLNLLTERVRVLSEENETLSRTNAELSRAGKEAQEQVDLHTERLQVLSEENETLSRTNAELSKTGKDVQDQLNQLTERLRVHSEEKDSLARTNAELSSTGKDVQDQLSLLTERVRVLSEENASLTAQLEREKAAANTENQRLVGDVQTTVDDLTAEKAALNKKYATLEDEKRVLEETLATLTARLAAAESQQRQTAELLVNVTSSPPSTSPPHSNQSTASSISQQRRTTMVETEVVLTRSNASVKLDSTERRVRMSCSPTEHDAPSSSWGSGAVSPVYGLQRCESAPDGGNISLMQMLDDESLSRMELFKSLEVAKKSCRELACENRDLKLQLRGMGGLSAIGDPETNRLKRRVAQLEQNAANYQALIFMKDELVAKIREMEANCDRISEERKELLATVAEIQQRLTTTETEKQNIHESLSSQVRVLESRCTELTYERTEMETKYERVRTELEHDRGGAIAEEKGEQSTTEHAARVHKLEAQLTMVKNILDGSRTQLTESENRVRLLESQHAEKLAEVDALKSEISTLQAAIEDAASEKTELIATVDQFRLAVQDRSADADQQEAELRNEICSHASASDNLKQENIRLTNDLSEARQFAETVHAQLRAQVDERNACHQLLEQSRACVAELEARLEQEVDARSQIQTQLGEKCDAFEALTQRVAADDSSDRLQSVSVERDELSDALGKATADNEVLGDQCTQMQTLVANAEHVAQQLRVELDTAIQTQQALTEQLTAATEECSTFKTAVVQYNEAIQQLEGRLRTELAARDDLETRLKETTAAYGNLQQHVAADDSSDRLRSVIAERDELSDALEKATADNEVLSAQCTQMQTLVANAEHVAQELRVELDTAINNQRALTDQLAAATEECSTSKAVVVQNNEAIQQLEGQLKKEHAARDDLEIKLKETTAAYGNLQQHVAADDSSDRLKTMTIERDELKAALDNATAELNRLTEQLNSLTEQHSTLQSEAQSWQRSAHETTNAFEALRREMDSMNAVQSEQHRQSSNIKEEYDRLNGAQQAMEESNRQLSEERRRLAEDNERLANNSASQALYLEETQQTIVVCQRQLNDVSKKAAQLETKCAQLLSERAEILDSATTENHKIIAILKEKERLTEELSDQLRDIRAQCERLTTENAQFNSNASRLQQELNEKCEETTALTQRLQSNSESVAKQQKHHEDLMQELLQKDNELSEFSERSTQQLAELENEKEQLTARVADIESQLLQTSREAAENVEQLNAQIVHANKVAEECRADLTAAEERCSQLTIENAEHSTIIDRLNNDVSRLTTELEQSTVRMGGDHEQLLLRTNEYSTEIEHLKSDLAALQSTADQAAADNAKLLSTIEQIESAPKEEDDKHNQRITELERINDELSTKLSQSVSEQQQLDAALELARQSAHDSSSKVESLNNELSLLRANLADAISEKESAEEKLAQASLLDHSGVVERRVQLDNNASITKHLEIENVRLEEELFDAHTQLEQMTGEADELGKALQHAEASL</sequence>
<dbReference type="Gene3D" id="1.10.287.1490">
    <property type="match status" value="4"/>
</dbReference>
<proteinExistence type="predicted"/>
<feature type="coiled-coil region" evidence="1">
    <location>
        <begin position="2491"/>
        <end position="2729"/>
    </location>
</feature>
<feature type="region of interest" description="Disordered" evidence="2">
    <location>
        <begin position="1524"/>
        <end position="1546"/>
    </location>
</feature>
<feature type="coiled-coil region" evidence="1">
    <location>
        <begin position="842"/>
        <end position="995"/>
    </location>
</feature>
<feature type="compositionally biased region" description="Polar residues" evidence="2">
    <location>
        <begin position="2751"/>
        <end position="2765"/>
    </location>
</feature>
<feature type="region of interest" description="Disordered" evidence="2">
    <location>
        <begin position="2740"/>
        <end position="2765"/>
    </location>
</feature>
<dbReference type="PANTHER" id="PTHR23159:SF60">
    <property type="entry name" value="SPINDLE ASSEMBLY ABNORMAL PROTEIN 4"/>
    <property type="match status" value="1"/>
</dbReference>
<feature type="coiled-coil region" evidence="1">
    <location>
        <begin position="1739"/>
        <end position="1787"/>
    </location>
</feature>
<feature type="coiled-coil region" evidence="1">
    <location>
        <begin position="1367"/>
        <end position="1415"/>
    </location>
</feature>
<feature type="coiled-coil region" evidence="1">
    <location>
        <begin position="4000"/>
        <end position="4034"/>
    </location>
</feature>
<name>A0A914W976_9BILA</name>
<feature type="compositionally biased region" description="Basic and acidic residues" evidence="2">
    <location>
        <begin position="286"/>
        <end position="300"/>
    </location>
</feature>
<evidence type="ECO:0000313" key="4">
    <source>
        <dbReference type="WBParaSite" id="PSAMB.scaffold3315size18787.g21037.t1"/>
    </source>
</evidence>
<feature type="coiled-coil region" evidence="1">
    <location>
        <begin position="2371"/>
        <end position="2447"/>
    </location>
</feature>
<protein>
    <submittedName>
        <fullName evidence="4">Uncharacterized protein</fullName>
    </submittedName>
</protein>
<feature type="coiled-coil region" evidence="1">
    <location>
        <begin position="2219"/>
        <end position="2253"/>
    </location>
</feature>
<dbReference type="WBParaSite" id="PSAMB.scaffold3315size18787.g21037.t1">
    <property type="protein sequence ID" value="PSAMB.scaffold3315size18787.g21037.t1"/>
    <property type="gene ID" value="PSAMB.scaffold3315size18787.g21037"/>
</dbReference>
<feature type="region of interest" description="Disordered" evidence="2">
    <location>
        <begin position="247"/>
        <end position="325"/>
    </location>
</feature>
<accession>A0A914W976</accession>
<feature type="coiled-coil region" evidence="1">
    <location>
        <begin position="3158"/>
        <end position="3185"/>
    </location>
</feature>
<feature type="coiled-coil region" evidence="1">
    <location>
        <begin position="1665"/>
        <end position="1713"/>
    </location>
</feature>
<feature type="coiled-coil region" evidence="1">
    <location>
        <begin position="1084"/>
        <end position="1201"/>
    </location>
</feature>
<feature type="coiled-coil region" evidence="1">
    <location>
        <begin position="2850"/>
        <end position="2950"/>
    </location>
</feature>
<feature type="compositionally biased region" description="Polar residues" evidence="2">
    <location>
        <begin position="107"/>
        <end position="123"/>
    </location>
</feature>
<feature type="coiled-coil region" evidence="1">
    <location>
        <begin position="3244"/>
        <end position="3513"/>
    </location>
</feature>
<feature type="compositionally biased region" description="Basic and acidic residues" evidence="2">
    <location>
        <begin position="1634"/>
        <end position="1653"/>
    </location>
</feature>
<feature type="compositionally biased region" description="Basic and acidic residues" evidence="2">
    <location>
        <begin position="3561"/>
        <end position="3578"/>
    </location>
</feature>
<feature type="coiled-coil region" evidence="1">
    <location>
        <begin position="1464"/>
        <end position="1519"/>
    </location>
</feature>
<evidence type="ECO:0000256" key="1">
    <source>
        <dbReference type="SAM" id="Coils"/>
    </source>
</evidence>
<feature type="compositionally biased region" description="Low complexity" evidence="2">
    <location>
        <begin position="268"/>
        <end position="282"/>
    </location>
</feature>
<feature type="coiled-coil region" evidence="1">
    <location>
        <begin position="1813"/>
        <end position="1960"/>
    </location>
</feature>
<evidence type="ECO:0000313" key="3">
    <source>
        <dbReference type="Proteomes" id="UP000887566"/>
    </source>
</evidence>
<dbReference type="Proteomes" id="UP000887566">
    <property type="component" value="Unplaced"/>
</dbReference>
<feature type="region of interest" description="Disordered" evidence="2">
    <location>
        <begin position="1320"/>
        <end position="1342"/>
    </location>
</feature>
<keyword evidence="1" id="KW-0175">Coiled coil</keyword>
<feature type="coiled-coil region" evidence="1">
    <location>
        <begin position="1998"/>
        <end position="2158"/>
    </location>
</feature>
<feature type="region of interest" description="Disordered" evidence="2">
    <location>
        <begin position="3551"/>
        <end position="3578"/>
    </location>
</feature>
<feature type="coiled-coil region" evidence="1">
    <location>
        <begin position="3028"/>
        <end position="3076"/>
    </location>
</feature>
<evidence type="ECO:0000256" key="2">
    <source>
        <dbReference type="SAM" id="MobiDB-lite"/>
    </source>
</evidence>
<feature type="region of interest" description="Disordered" evidence="2">
    <location>
        <begin position="2788"/>
        <end position="2809"/>
    </location>
</feature>
<feature type="coiled-coil region" evidence="1">
    <location>
        <begin position="57"/>
        <end position="91"/>
    </location>
</feature>
<feature type="region of interest" description="Disordered" evidence="2">
    <location>
        <begin position="1634"/>
        <end position="1665"/>
    </location>
</feature>
<feature type="coiled-coil region" evidence="1">
    <location>
        <begin position="1257"/>
        <end position="1312"/>
    </location>
</feature>
<dbReference type="PANTHER" id="PTHR23159">
    <property type="entry name" value="CENTROSOMAL PROTEIN 2"/>
    <property type="match status" value="1"/>
</dbReference>
<feature type="region of interest" description="Disordered" evidence="2">
    <location>
        <begin position="107"/>
        <end position="131"/>
    </location>
</feature>
<feature type="coiled-coil region" evidence="1">
    <location>
        <begin position="3926"/>
        <end position="3974"/>
    </location>
</feature>
<keyword evidence="3" id="KW-1185">Reference proteome</keyword>
<dbReference type="SUPFAM" id="SSF57997">
    <property type="entry name" value="Tropomyosin"/>
    <property type="match status" value="1"/>
</dbReference>